<dbReference type="InterPro" id="IPR036691">
    <property type="entry name" value="Endo/exonu/phosph_ase_sf"/>
</dbReference>
<proteinExistence type="predicted"/>
<feature type="domain" description="Endonuclease/exonuclease/phosphatase" evidence="2">
    <location>
        <begin position="4"/>
        <end position="324"/>
    </location>
</feature>
<dbReference type="PANTHER" id="PTHR42834:SF1">
    <property type="entry name" value="ENDONUCLEASE_EXONUCLEASE_PHOSPHATASE FAMILY PROTEIN (AFU_ORTHOLOGUE AFUA_3G09210)"/>
    <property type="match status" value="1"/>
</dbReference>
<dbReference type="PANTHER" id="PTHR42834">
    <property type="entry name" value="ENDONUCLEASE/EXONUCLEASE/PHOSPHATASE FAMILY PROTEIN (AFU_ORTHOLOGUE AFUA_3G09210)"/>
    <property type="match status" value="1"/>
</dbReference>
<dbReference type="GO" id="GO:0004519">
    <property type="term" value="F:endonuclease activity"/>
    <property type="evidence" value="ECO:0007669"/>
    <property type="project" value="UniProtKB-KW"/>
</dbReference>
<evidence type="ECO:0000259" key="2">
    <source>
        <dbReference type="Pfam" id="PF03372"/>
    </source>
</evidence>
<evidence type="ECO:0000313" key="4">
    <source>
        <dbReference type="Proteomes" id="UP000481583"/>
    </source>
</evidence>
<keyword evidence="3" id="KW-0378">Hydrolase</keyword>
<dbReference type="AlphaFoldDB" id="A0A6G4UCT1"/>
<evidence type="ECO:0000256" key="1">
    <source>
        <dbReference type="SAM" id="MobiDB-lite"/>
    </source>
</evidence>
<dbReference type="InterPro" id="IPR005135">
    <property type="entry name" value="Endo/exonuclease/phosphatase"/>
</dbReference>
<dbReference type="SUPFAM" id="SSF56219">
    <property type="entry name" value="DNase I-like"/>
    <property type="match status" value="1"/>
</dbReference>
<organism evidence="3 4">
    <name type="scientific">Streptomyces coryli</name>
    <dbReference type="NCBI Taxonomy" id="1128680"/>
    <lineage>
        <taxon>Bacteria</taxon>
        <taxon>Bacillati</taxon>
        <taxon>Actinomycetota</taxon>
        <taxon>Actinomycetes</taxon>
        <taxon>Kitasatosporales</taxon>
        <taxon>Streptomycetaceae</taxon>
        <taxon>Streptomyces</taxon>
    </lineage>
</organism>
<accession>A0A6G4UCT1</accession>
<gene>
    <name evidence="3" type="ORF">G5C51_34625</name>
</gene>
<name>A0A6G4UCT1_9ACTN</name>
<feature type="region of interest" description="Disordered" evidence="1">
    <location>
        <begin position="305"/>
        <end position="325"/>
    </location>
</feature>
<dbReference type="Gene3D" id="3.60.10.10">
    <property type="entry name" value="Endonuclease/exonuclease/phosphatase"/>
    <property type="match status" value="1"/>
</dbReference>
<keyword evidence="3" id="KW-0255">Endonuclease</keyword>
<evidence type="ECO:0000313" key="3">
    <source>
        <dbReference type="EMBL" id="NGN69011.1"/>
    </source>
</evidence>
<dbReference type="Proteomes" id="UP000481583">
    <property type="component" value="Unassembled WGS sequence"/>
</dbReference>
<sequence>MLIGTWNLENLYRPGGEFGPPDKAAYEAKLDAIAAVVDRLRPDLLAVQEVGDPGALADLATHLGTGDAPGQPDTWHTALSAHADARGIRVGFLSRLPLTVVADTDAYPAPLHRVQVQDFGAPAVRMGRGALAVQVEPAPGAELRLICCHLKSKLLSFPGGRFAPRDEGERARYTAYALFRRAAEAAAVRRLADELLVEEPRDGEGHNDEAPPRALALLGDLNDGPDAASTQLLHGPPGSEFDSPGFDRPDRGDRHRLWNVASRIPPERRFSRVYRGRRELIDHILVSHALLGRLAEVTAGTGAALPSMTDDPAQSAANGRPSDHAPVLARLNY</sequence>
<protein>
    <submittedName>
        <fullName evidence="3">Endonuclease</fullName>
    </submittedName>
</protein>
<comment type="caution">
    <text evidence="3">The sequence shown here is derived from an EMBL/GenBank/DDBJ whole genome shotgun (WGS) entry which is preliminary data.</text>
</comment>
<keyword evidence="4" id="KW-1185">Reference proteome</keyword>
<feature type="region of interest" description="Disordered" evidence="1">
    <location>
        <begin position="226"/>
        <end position="252"/>
    </location>
</feature>
<reference evidence="3 4" key="1">
    <citation type="submission" date="2020-02" db="EMBL/GenBank/DDBJ databases">
        <title>Whole-genome analyses of novel actinobacteria.</title>
        <authorList>
            <person name="Sahin N."/>
        </authorList>
    </citation>
    <scope>NUCLEOTIDE SEQUENCE [LARGE SCALE GENOMIC DNA]</scope>
    <source>
        <strain evidence="3 4">A7024</strain>
    </source>
</reference>
<keyword evidence="3" id="KW-0540">Nuclease</keyword>
<dbReference type="Pfam" id="PF03372">
    <property type="entry name" value="Exo_endo_phos"/>
    <property type="match status" value="1"/>
</dbReference>
<dbReference type="EMBL" id="JAAKZV010000250">
    <property type="protein sequence ID" value="NGN69011.1"/>
    <property type="molecule type" value="Genomic_DNA"/>
</dbReference>
<dbReference type="RefSeq" id="WP_165243544.1">
    <property type="nucleotide sequence ID" value="NZ_JAAKZV010000250.1"/>
</dbReference>